<evidence type="ECO:0000313" key="2">
    <source>
        <dbReference type="Proteomes" id="UP001168877"/>
    </source>
</evidence>
<accession>A0AA39RCK1</accession>
<gene>
    <name evidence="1" type="ORF">LWI29_013999</name>
</gene>
<evidence type="ECO:0000313" key="1">
    <source>
        <dbReference type="EMBL" id="KAK0571313.1"/>
    </source>
</evidence>
<sequence>MWRFSGVYRDPSPHNRVASWELMGRLSEVDRLPWVCGGDFNDILCMKEKVGGSTKSISGLIRFRQAIDKCDLVDLGFTGSCFTWNDKREGLFYTGKIDIGSVIGEAWKGRGPSNSSQEFIEKLNHYASRLLGWSQLRFRNLSSQISVKSREIENLHRSCETEGVMTEIKVLEKSVEDLLDSEELFWKQRSRAEWLEVGDRNLKFFHARASARKKKNSILRLQNREGRLEETEEGMARVLQEFFHSLF</sequence>
<organism evidence="1 2">
    <name type="scientific">Acer saccharum</name>
    <name type="common">Sugar maple</name>
    <dbReference type="NCBI Taxonomy" id="4024"/>
    <lineage>
        <taxon>Eukaryota</taxon>
        <taxon>Viridiplantae</taxon>
        <taxon>Streptophyta</taxon>
        <taxon>Embryophyta</taxon>
        <taxon>Tracheophyta</taxon>
        <taxon>Spermatophyta</taxon>
        <taxon>Magnoliopsida</taxon>
        <taxon>eudicotyledons</taxon>
        <taxon>Gunneridae</taxon>
        <taxon>Pentapetalae</taxon>
        <taxon>rosids</taxon>
        <taxon>malvids</taxon>
        <taxon>Sapindales</taxon>
        <taxon>Sapindaceae</taxon>
        <taxon>Hippocastanoideae</taxon>
        <taxon>Acereae</taxon>
        <taxon>Acer</taxon>
    </lineage>
</organism>
<dbReference type="Gene3D" id="3.60.10.10">
    <property type="entry name" value="Endonuclease/exonuclease/phosphatase"/>
    <property type="match status" value="1"/>
</dbReference>
<dbReference type="PANTHER" id="PTHR33710:SF77">
    <property type="entry name" value="DNASE I-LIKE SUPERFAMILY PROTEIN"/>
    <property type="match status" value="1"/>
</dbReference>
<dbReference type="Proteomes" id="UP001168877">
    <property type="component" value="Unassembled WGS sequence"/>
</dbReference>
<reference evidence="1" key="2">
    <citation type="submission" date="2023-06" db="EMBL/GenBank/DDBJ databases">
        <authorList>
            <person name="Swenson N.G."/>
            <person name="Wegrzyn J.L."/>
            <person name="Mcevoy S.L."/>
        </authorList>
    </citation>
    <scope>NUCLEOTIDE SEQUENCE</scope>
    <source>
        <strain evidence="1">NS2018</strain>
        <tissue evidence="1">Leaf</tissue>
    </source>
</reference>
<dbReference type="EMBL" id="JAUESC010000388">
    <property type="protein sequence ID" value="KAK0571313.1"/>
    <property type="molecule type" value="Genomic_DNA"/>
</dbReference>
<comment type="caution">
    <text evidence="1">The sequence shown here is derived from an EMBL/GenBank/DDBJ whole genome shotgun (WGS) entry which is preliminary data.</text>
</comment>
<keyword evidence="2" id="KW-1185">Reference proteome</keyword>
<dbReference type="InterPro" id="IPR036691">
    <property type="entry name" value="Endo/exonu/phosph_ase_sf"/>
</dbReference>
<dbReference type="PANTHER" id="PTHR33710">
    <property type="entry name" value="BNAC02G09200D PROTEIN"/>
    <property type="match status" value="1"/>
</dbReference>
<dbReference type="AlphaFoldDB" id="A0AA39RCK1"/>
<protein>
    <recommendedName>
        <fullName evidence="3">Endonuclease/exonuclease/phosphatase domain-containing protein</fullName>
    </recommendedName>
</protein>
<name>A0AA39RCK1_ACESA</name>
<dbReference type="SUPFAM" id="SSF56219">
    <property type="entry name" value="DNase I-like"/>
    <property type="match status" value="1"/>
</dbReference>
<evidence type="ECO:0008006" key="3">
    <source>
        <dbReference type="Google" id="ProtNLM"/>
    </source>
</evidence>
<proteinExistence type="predicted"/>
<reference evidence="1" key="1">
    <citation type="journal article" date="2022" name="Plant J.">
        <title>Strategies of tolerance reflected in two North American maple genomes.</title>
        <authorList>
            <person name="McEvoy S.L."/>
            <person name="Sezen U.U."/>
            <person name="Trouern-Trend A."/>
            <person name="McMahon S.M."/>
            <person name="Schaberg P.G."/>
            <person name="Yang J."/>
            <person name="Wegrzyn J.L."/>
            <person name="Swenson N.G."/>
        </authorList>
    </citation>
    <scope>NUCLEOTIDE SEQUENCE</scope>
    <source>
        <strain evidence="1">NS2018</strain>
    </source>
</reference>